<accession>A0ABT4UNR6</accession>
<keyword evidence="5" id="KW-1185">Reference proteome</keyword>
<dbReference type="CDD" id="cd04301">
    <property type="entry name" value="NAT_SF"/>
    <property type="match status" value="2"/>
</dbReference>
<dbReference type="Pfam" id="PF00583">
    <property type="entry name" value="Acetyltransf_1"/>
    <property type="match status" value="1"/>
</dbReference>
<dbReference type="EMBL" id="JAQGEF010000025">
    <property type="protein sequence ID" value="MDA3616244.1"/>
    <property type="molecule type" value="Genomic_DNA"/>
</dbReference>
<proteinExistence type="predicted"/>
<gene>
    <name evidence="4" type="ORF">O3P16_15615</name>
</gene>
<reference evidence="4 5" key="1">
    <citation type="submission" date="2022-12" db="EMBL/GenBank/DDBJ databases">
        <title>Chitinophagaceae gen. sp. nov., a new member of the family Chitinophagaceae, isolated from soil in a chemical factory.</title>
        <authorList>
            <person name="Ke Z."/>
        </authorList>
    </citation>
    <scope>NUCLEOTIDE SEQUENCE [LARGE SCALE GENOMIC DNA]</scope>
    <source>
        <strain evidence="4 5">LY-5</strain>
    </source>
</reference>
<comment type="caution">
    <text evidence="4">The sequence shown here is derived from an EMBL/GenBank/DDBJ whole genome shotgun (WGS) entry which is preliminary data.</text>
</comment>
<evidence type="ECO:0000256" key="2">
    <source>
        <dbReference type="ARBA" id="ARBA00023315"/>
    </source>
</evidence>
<dbReference type="Proteomes" id="UP001210231">
    <property type="component" value="Unassembled WGS sequence"/>
</dbReference>
<evidence type="ECO:0000259" key="3">
    <source>
        <dbReference type="PROSITE" id="PS51186"/>
    </source>
</evidence>
<feature type="domain" description="N-acetyltransferase" evidence="3">
    <location>
        <begin position="3"/>
        <end position="153"/>
    </location>
</feature>
<evidence type="ECO:0000256" key="1">
    <source>
        <dbReference type="ARBA" id="ARBA00022679"/>
    </source>
</evidence>
<evidence type="ECO:0000313" key="4">
    <source>
        <dbReference type="EMBL" id="MDA3616244.1"/>
    </source>
</evidence>
<dbReference type="Pfam" id="PF13673">
    <property type="entry name" value="Acetyltransf_10"/>
    <property type="match status" value="1"/>
</dbReference>
<dbReference type="PROSITE" id="PS51186">
    <property type="entry name" value="GNAT"/>
    <property type="match status" value="2"/>
</dbReference>
<dbReference type="RefSeq" id="WP_407032574.1">
    <property type="nucleotide sequence ID" value="NZ_JAQGEF010000025.1"/>
</dbReference>
<dbReference type="InterPro" id="IPR050680">
    <property type="entry name" value="YpeA/RimI_acetyltransf"/>
</dbReference>
<dbReference type="InterPro" id="IPR016181">
    <property type="entry name" value="Acyl_CoA_acyltransferase"/>
</dbReference>
<dbReference type="SUPFAM" id="SSF55729">
    <property type="entry name" value="Acyl-CoA N-acyltransferases (Nat)"/>
    <property type="match status" value="2"/>
</dbReference>
<dbReference type="PANTHER" id="PTHR43420">
    <property type="entry name" value="ACETYLTRANSFERASE"/>
    <property type="match status" value="1"/>
</dbReference>
<keyword evidence="2" id="KW-0012">Acyltransferase</keyword>
<dbReference type="Gene3D" id="3.40.630.30">
    <property type="match status" value="2"/>
</dbReference>
<sequence>MTMHIRALTIQDTGSLLNTINGAFADYIVPFRLNASQLALKMASEDIRLEWSVGVFDGDMLVAFIMHGVRTVNGVVTVYNAGTGVLPDYRAQGLVTKMYDYVLPFLKERQVKQLVLEVIESNLPAIRAYEKNGFSVNRKLLCFTGTIETKNKRGIATIKALKDLPWTVFQSFGDILPAWQNDMPSMNVIQPQAFGAFMSDEMVGYVLFSAANKRLYQIAVLPQHRGNGIATQLLAEVGKVIPKETVQLNNVDEAAGNLKSFLEKQGFRNHINQFEMMRTL</sequence>
<organism evidence="4 5">
    <name type="scientific">Polluticaenibacter yanchengensis</name>
    <dbReference type="NCBI Taxonomy" id="3014562"/>
    <lineage>
        <taxon>Bacteria</taxon>
        <taxon>Pseudomonadati</taxon>
        <taxon>Bacteroidota</taxon>
        <taxon>Chitinophagia</taxon>
        <taxon>Chitinophagales</taxon>
        <taxon>Chitinophagaceae</taxon>
        <taxon>Polluticaenibacter</taxon>
    </lineage>
</organism>
<dbReference type="PANTHER" id="PTHR43420:SF44">
    <property type="entry name" value="ACETYLTRANSFERASE YPEA"/>
    <property type="match status" value="1"/>
</dbReference>
<protein>
    <submittedName>
        <fullName evidence="4">GNAT family N-acetyltransferase</fullName>
    </submittedName>
</protein>
<dbReference type="InterPro" id="IPR000182">
    <property type="entry name" value="GNAT_dom"/>
</dbReference>
<feature type="domain" description="N-acetyltransferase" evidence="3">
    <location>
        <begin position="145"/>
        <end position="280"/>
    </location>
</feature>
<evidence type="ECO:0000313" key="5">
    <source>
        <dbReference type="Proteomes" id="UP001210231"/>
    </source>
</evidence>
<name>A0ABT4UNR6_9BACT</name>
<keyword evidence="1" id="KW-0808">Transferase</keyword>